<proteinExistence type="predicted"/>
<sequence length="390" mass="44262">MYDENRMERIKELMQKYGKNKSARRKPTIDTRPASAMVGQKNCEGFMPDESGKLVRIENDIDTADYVGPGSYDPTMPTSCKNVRISHAYNRFNLVNTNVKPGPCDYCHKPSETKITHSLTQNGVIPEPPAPLSGTLEHKSWLPQQISNLPQAKYPNAQFKTELSTNEFASTTNRELWPKKMYTPSPTAHAPQAAPIVYEDESAETPEFKSRFERFKYDGPNTPDPTAYTLPDAFGTSPTKKIVPPSQFKRPPPEPTPDGATYAPPIINKPDTRHKDHMFMTKRGRFWDNSFQTPPCTKYNISRNSNDEVTKVRIRSKVKRPYSEWDEIPQTFNPGVGSYSPETEARPKSGYISTIGHRPYETMPDRPLAFNTQHASFIHKSFNARYAHLG</sequence>
<dbReference type="OrthoDB" id="10632472at2759"/>
<evidence type="ECO:0000256" key="1">
    <source>
        <dbReference type="SAM" id="MobiDB-lite"/>
    </source>
</evidence>
<protein>
    <submittedName>
        <fullName evidence="2">Uncharacterized protein</fullName>
    </submittedName>
</protein>
<organism evidence="2 3">
    <name type="scientific">Tritrichomonas foetus</name>
    <dbReference type="NCBI Taxonomy" id="1144522"/>
    <lineage>
        <taxon>Eukaryota</taxon>
        <taxon>Metamonada</taxon>
        <taxon>Parabasalia</taxon>
        <taxon>Tritrichomonadida</taxon>
        <taxon>Tritrichomonadidae</taxon>
        <taxon>Tritrichomonas</taxon>
    </lineage>
</organism>
<evidence type="ECO:0000313" key="3">
    <source>
        <dbReference type="Proteomes" id="UP000179807"/>
    </source>
</evidence>
<comment type="caution">
    <text evidence="2">The sequence shown here is derived from an EMBL/GenBank/DDBJ whole genome shotgun (WGS) entry which is preliminary data.</text>
</comment>
<dbReference type="VEuPathDB" id="TrichDB:TRFO_25400"/>
<feature type="region of interest" description="Disordered" evidence="1">
    <location>
        <begin position="219"/>
        <end position="273"/>
    </location>
</feature>
<keyword evidence="3" id="KW-1185">Reference proteome</keyword>
<accession>A0A1J4K553</accession>
<dbReference type="GeneID" id="94839030"/>
<reference evidence="2" key="1">
    <citation type="submission" date="2016-10" db="EMBL/GenBank/DDBJ databases">
        <authorList>
            <person name="Benchimol M."/>
            <person name="Almeida L.G."/>
            <person name="Vasconcelos A.T."/>
            <person name="Perreira-Neves A."/>
            <person name="Rosa I.A."/>
            <person name="Tasca T."/>
            <person name="Bogo M.R."/>
            <person name="de Souza W."/>
        </authorList>
    </citation>
    <scope>NUCLEOTIDE SEQUENCE [LARGE SCALE GENOMIC DNA]</scope>
    <source>
        <strain evidence="2">K</strain>
    </source>
</reference>
<dbReference type="EMBL" id="MLAK01000723">
    <property type="protein sequence ID" value="OHT06519.1"/>
    <property type="molecule type" value="Genomic_DNA"/>
</dbReference>
<dbReference type="RefSeq" id="XP_068359655.1">
    <property type="nucleotide sequence ID" value="XM_068504326.1"/>
</dbReference>
<name>A0A1J4K553_9EUKA</name>
<gene>
    <name evidence="2" type="ORF">TRFO_25400</name>
</gene>
<evidence type="ECO:0000313" key="2">
    <source>
        <dbReference type="EMBL" id="OHT06519.1"/>
    </source>
</evidence>
<dbReference type="AlphaFoldDB" id="A0A1J4K553"/>
<dbReference type="Proteomes" id="UP000179807">
    <property type="component" value="Unassembled WGS sequence"/>
</dbReference>